<accession>A0ABM6DXU6</accession>
<reference evidence="1 2" key="1">
    <citation type="journal article" date="2016" name="Virology">
        <title>West African Anopheles gambiae mosquitoes harbor a taxonomically diverse virome including new insect-specific flaviviruses, mononegaviruses, and totiviruses.</title>
        <authorList>
            <person name="Fauver J.R."/>
            <person name="Grubaugh N.D."/>
            <person name="Krajacich B.J."/>
            <person name="Weger-Lucarelli J."/>
            <person name="Lakin S.M."/>
            <person name="Fakoli L.S. Jr"/>
            <person name="Bolay F.K."/>
            <person name="Diclaro J.W. Jr"/>
            <person name="Dabire K.R."/>
            <person name="Foy B.D."/>
            <person name="Brackney D.E."/>
            <person name="Ebel G.D."/>
            <person name="Stenglein M.D."/>
        </authorList>
    </citation>
    <scope>NUCLEOTIDE SEQUENCE [LARGE SCALE GENOMIC DNA]</scope>
</reference>
<proteinExistence type="predicted"/>
<protein>
    <submittedName>
        <fullName evidence="1">Nucleoprotein</fullName>
    </submittedName>
</protein>
<sequence>MADLKKIFSREDVKSIEKLKTVDGWSKYFCLFKGTYETVTYPLYYQVNKENVVRYGQTELGLKNLKRTVFLEGVAAAQPRFAYKDESSIVMPSSLVAFSFSSVLVRCSKIPVVEVVDGVSMFNVNNLVCLLMHFPGLEGIINEYEASPDVGVKFAGEVSEGSASGEFYPKLASPAATIKDPVYTRAEFISMAYYALLMINKTLESTEASTHHETFTMARLKAFAFTTAGGVNCDPKKIPETIVGARELSTRMAHYPKLKSVVFSLLLIASSPEAEHAKDILRDTAMTPFVMVEHFITAEELTLLHLVPAVVKELIAFANMRKRVTDKYGSYWPFYKLIEPNGTESSLRAFKELTKAALAWKVATGETTLAAYKGAHLYERYRTLALTPVPDRMKTQATLTLFEGVRKLQEAGYFGSIDVAKLQDVVLSPEDSK</sequence>
<dbReference type="EMBL" id="KX148553">
    <property type="protein sequence ID" value="AOR51381.1"/>
    <property type="molecule type" value="Viral_cRNA"/>
</dbReference>
<dbReference type="Proteomes" id="UP000831351">
    <property type="component" value="Segment"/>
</dbReference>
<dbReference type="RefSeq" id="YP_010799219.1">
    <property type="nucleotide sequence ID" value="NC_076591.1"/>
</dbReference>
<name>A0ABM6DXU6_9MONO</name>
<organism evidence="1 2">
    <name type="scientific">Gambie virus</name>
    <dbReference type="NCBI Taxonomy" id="1903427"/>
    <lineage>
        <taxon>Viruses</taxon>
        <taxon>Riboviria</taxon>
        <taxon>Orthornavirae</taxon>
        <taxon>Negarnaviricota</taxon>
        <taxon>Haploviricotina</taxon>
        <taxon>Monjiviricetes</taxon>
        <taxon>Mononegavirales</taxon>
        <taxon>Xinmoviridae</taxon>
        <taxon>Gambievirus</taxon>
        <taxon>Gambievirus senegalense</taxon>
    </lineage>
</organism>
<dbReference type="GeneID" id="80537553"/>
<evidence type="ECO:0000313" key="2">
    <source>
        <dbReference type="Proteomes" id="UP000831351"/>
    </source>
</evidence>
<dbReference type="InterPro" id="IPR015970">
    <property type="entry name" value="P40_nucleoprot_sub2_BD-vir"/>
</dbReference>
<dbReference type="Gene3D" id="1.10.3050.10">
    <property type="entry name" value="borna disease virus nucleoprotein, domain 2"/>
    <property type="match status" value="1"/>
</dbReference>
<evidence type="ECO:0000313" key="1">
    <source>
        <dbReference type="EMBL" id="AOR51381.1"/>
    </source>
</evidence>
<keyword evidence="2" id="KW-1185">Reference proteome</keyword>